<dbReference type="Proteomes" id="UP000515909">
    <property type="component" value="Chromosome"/>
</dbReference>
<dbReference type="EMBL" id="CP060286">
    <property type="protein sequence ID" value="QNK39887.1"/>
    <property type="molecule type" value="Genomic_DNA"/>
</dbReference>
<dbReference type="RefSeq" id="WP_187034926.1">
    <property type="nucleotide sequence ID" value="NZ_CP060286.1"/>
</dbReference>
<evidence type="ECO:0000313" key="2">
    <source>
        <dbReference type="Proteomes" id="UP000515909"/>
    </source>
</evidence>
<accession>A0A7G8T8E6</accession>
<organism evidence="1 2">
    <name type="scientific">Caproicibacter fermentans</name>
    <dbReference type="NCBI Taxonomy" id="2576756"/>
    <lineage>
        <taxon>Bacteria</taxon>
        <taxon>Bacillati</taxon>
        <taxon>Bacillota</taxon>
        <taxon>Clostridia</taxon>
        <taxon>Eubacteriales</taxon>
        <taxon>Acutalibacteraceae</taxon>
        <taxon>Caproicibacter</taxon>
    </lineage>
</organism>
<dbReference type="AlphaFoldDB" id="A0A7G8T8E6"/>
<dbReference type="KEGG" id="cfem:HCR03_14390"/>
<sequence length="240" mass="27152">MNIFQNPEDLLVSKETEQPSSITDLLLLTTDIRTKLGGEGYLVESYLSHFFQAVIASSSQEAVSDGYEVSSELRDLCFYALDAVSGNSSEHKHRPFQLTNTGAEAEEHPFYPEVKQNFEEHSDQSAQRFTVVNRHYALLAEKFLQYAMSRFLSDKRDSISEVLQNADLNMLYDRISAVVGEPPMERINRMLKEQFLAVPASMGFSYGLSCALLDSLVYEDSETGKQVFQLLMDDCSEKLK</sequence>
<protein>
    <submittedName>
        <fullName evidence="1">Uncharacterized protein</fullName>
    </submittedName>
</protein>
<reference evidence="1 2" key="1">
    <citation type="submission" date="2020-08" db="EMBL/GenBank/DDBJ databases">
        <title>The isolate Caproiciproducens sp. 7D4C2 produces n-caproate at mildly acidic conditions from hexoses: genome and rBOX comparison with related strains and chain-elongating bacteria.</title>
        <authorList>
            <person name="Esquivel-Elizondo S."/>
            <person name="Bagci C."/>
            <person name="Temovska M."/>
            <person name="Jeon B.S."/>
            <person name="Bessarab I."/>
            <person name="Williams R.B.H."/>
            <person name="Huson D.H."/>
            <person name="Angenent L.T."/>
        </authorList>
    </citation>
    <scope>NUCLEOTIDE SEQUENCE [LARGE SCALE GENOMIC DNA]</scope>
    <source>
        <strain evidence="1 2">7D4C2</strain>
    </source>
</reference>
<gene>
    <name evidence="1" type="ORF">HCR03_14390</name>
</gene>
<evidence type="ECO:0000313" key="1">
    <source>
        <dbReference type="EMBL" id="QNK39887.1"/>
    </source>
</evidence>
<name>A0A7G8T8E6_9FIRM</name>
<proteinExistence type="predicted"/>